<evidence type="ECO:0000256" key="2">
    <source>
        <dbReference type="ARBA" id="ARBA00022525"/>
    </source>
</evidence>
<dbReference type="RefSeq" id="WP_344680722.1">
    <property type="nucleotide sequence ID" value="NZ_BAAAUX010000014.1"/>
</dbReference>
<dbReference type="InterPro" id="IPR052052">
    <property type="entry name" value="Polysaccharide_Lyase_9"/>
</dbReference>
<dbReference type="InterPro" id="IPR012334">
    <property type="entry name" value="Pectin_lyas_fold"/>
</dbReference>
<evidence type="ECO:0000259" key="6">
    <source>
        <dbReference type="Pfam" id="PF13229"/>
    </source>
</evidence>
<protein>
    <recommendedName>
        <fullName evidence="9">Right handed beta helix domain-containing protein</fullName>
    </recommendedName>
</protein>
<reference evidence="7 8" key="1">
    <citation type="journal article" date="2019" name="Int. J. Syst. Evol. Microbiol.">
        <title>The Global Catalogue of Microorganisms (GCM) 10K type strain sequencing project: providing services to taxonomists for standard genome sequencing and annotation.</title>
        <authorList>
            <consortium name="The Broad Institute Genomics Platform"/>
            <consortium name="The Broad Institute Genome Sequencing Center for Infectious Disease"/>
            <person name="Wu L."/>
            <person name="Ma J."/>
        </authorList>
    </citation>
    <scope>NUCLEOTIDE SEQUENCE [LARGE SCALE GENOMIC DNA]</scope>
    <source>
        <strain evidence="7 8">JCM 9383</strain>
    </source>
</reference>
<evidence type="ECO:0000313" key="8">
    <source>
        <dbReference type="Proteomes" id="UP001500979"/>
    </source>
</evidence>
<dbReference type="Gene3D" id="2.160.20.10">
    <property type="entry name" value="Single-stranded right-handed beta-helix, Pectin lyase-like"/>
    <property type="match status" value="2"/>
</dbReference>
<keyword evidence="8" id="KW-1185">Reference proteome</keyword>
<evidence type="ECO:0000259" key="5">
    <source>
        <dbReference type="Pfam" id="PF07602"/>
    </source>
</evidence>
<feature type="domain" description="Right handed beta helix" evidence="6">
    <location>
        <begin position="215"/>
        <end position="379"/>
    </location>
</feature>
<organism evidence="7 8">
    <name type="scientific">Saccharopolyspora taberi</name>
    <dbReference type="NCBI Taxonomy" id="60895"/>
    <lineage>
        <taxon>Bacteria</taxon>
        <taxon>Bacillati</taxon>
        <taxon>Actinomycetota</taxon>
        <taxon>Actinomycetes</taxon>
        <taxon>Pseudonocardiales</taxon>
        <taxon>Pseudonocardiaceae</taxon>
        <taxon>Saccharopolyspora</taxon>
    </lineage>
</organism>
<evidence type="ECO:0000256" key="3">
    <source>
        <dbReference type="ARBA" id="ARBA00022729"/>
    </source>
</evidence>
<keyword evidence="2" id="KW-0964">Secreted</keyword>
<dbReference type="SMART" id="SM00710">
    <property type="entry name" value="PbH1"/>
    <property type="match status" value="6"/>
</dbReference>
<name>A0ABN3VET3_9PSEU</name>
<dbReference type="EMBL" id="BAAAUX010000014">
    <property type="protein sequence ID" value="GAA2795934.1"/>
    <property type="molecule type" value="Genomic_DNA"/>
</dbReference>
<feature type="domain" description="DUF1565" evidence="5">
    <location>
        <begin position="25"/>
        <end position="66"/>
    </location>
</feature>
<evidence type="ECO:0000313" key="7">
    <source>
        <dbReference type="EMBL" id="GAA2795934.1"/>
    </source>
</evidence>
<dbReference type="InterPro" id="IPR011050">
    <property type="entry name" value="Pectin_lyase_fold/virulence"/>
</dbReference>
<feature type="region of interest" description="Disordered" evidence="4">
    <location>
        <begin position="489"/>
        <end position="525"/>
    </location>
</feature>
<accession>A0ABN3VET3</accession>
<evidence type="ECO:0008006" key="9">
    <source>
        <dbReference type="Google" id="ProtNLM"/>
    </source>
</evidence>
<dbReference type="Proteomes" id="UP001500979">
    <property type="component" value="Unassembled WGS sequence"/>
</dbReference>
<dbReference type="PANTHER" id="PTHR40088:SF2">
    <property type="entry name" value="SECRETED SUGAR HYDROLASE"/>
    <property type="match status" value="1"/>
</dbReference>
<comment type="subcellular location">
    <subcellularLocation>
        <location evidence="1">Secreted</location>
    </subcellularLocation>
</comment>
<dbReference type="InterPro" id="IPR006626">
    <property type="entry name" value="PbH1"/>
</dbReference>
<keyword evidence="3" id="KW-0732">Signal</keyword>
<dbReference type="PANTHER" id="PTHR40088">
    <property type="entry name" value="PECTATE LYASE (EUROFUNG)"/>
    <property type="match status" value="1"/>
</dbReference>
<evidence type="ECO:0000256" key="1">
    <source>
        <dbReference type="ARBA" id="ARBA00004613"/>
    </source>
</evidence>
<sequence length="551" mass="58749">MAPPPAQVVTTDYPVPPGAVFVAPNGDDSAPGNESRPLRTLGEAVRRAAAGATIVLREGTFRETVGLVGKKLSIQPYPRERVWLKGSRVVSDWTRSDAVWRHEGWDVRLCRTCFLPGIIDPAHPLAGLPDMVFVDGRPLRQVDGRGAVTRGTFFVDVKRKELLIGDDPTGKSVEATEFDWLLQFDGAGAAGSMLRGVGVAHYGSNQQYGQRGAMVVVNAPSVTLENNVFQSSASSGAAVFQPGAAVTGNRFLDNGLVGMMANRADELRMTGNTFARNNNEHFSLTGEAIGSAGAKITRTKRARVTDNTFADNFATGWWCDLGCTDAVVARNVARGNAVNGLYYEVSARAVIASNVVAGNAGRGIKISSSDHVRLFHNTFVDNGVALGLYNDPRSPSSDPYSEELGLSWITSGTELVNNFLIRQRDAARFVESADHKPDPKPEAAFVSAADGNAYLRTPGSEPWGTWSTGHGKVVTIASLEQFREVTGHDRHGLAAGPTPSPFRDPGKGDYSLRESAPGKQAGRPLPRDIAAIIGVAPGGRPDIGVLAGPRR</sequence>
<dbReference type="InterPro" id="IPR039448">
    <property type="entry name" value="Beta_helix"/>
</dbReference>
<gene>
    <name evidence="7" type="ORF">GCM10010470_33800</name>
</gene>
<proteinExistence type="predicted"/>
<dbReference type="SUPFAM" id="SSF51126">
    <property type="entry name" value="Pectin lyase-like"/>
    <property type="match status" value="1"/>
</dbReference>
<evidence type="ECO:0000256" key="4">
    <source>
        <dbReference type="SAM" id="MobiDB-lite"/>
    </source>
</evidence>
<dbReference type="InterPro" id="IPR011459">
    <property type="entry name" value="DUF1565"/>
</dbReference>
<dbReference type="Pfam" id="PF13229">
    <property type="entry name" value="Beta_helix"/>
    <property type="match status" value="1"/>
</dbReference>
<comment type="caution">
    <text evidence="7">The sequence shown here is derived from an EMBL/GenBank/DDBJ whole genome shotgun (WGS) entry which is preliminary data.</text>
</comment>
<dbReference type="Pfam" id="PF07602">
    <property type="entry name" value="DUF1565"/>
    <property type="match status" value="1"/>
</dbReference>